<accession>A0A397SZ73</accession>
<organism evidence="1 2">
    <name type="scientific">Glomus cerebriforme</name>
    <dbReference type="NCBI Taxonomy" id="658196"/>
    <lineage>
        <taxon>Eukaryota</taxon>
        <taxon>Fungi</taxon>
        <taxon>Fungi incertae sedis</taxon>
        <taxon>Mucoromycota</taxon>
        <taxon>Glomeromycotina</taxon>
        <taxon>Glomeromycetes</taxon>
        <taxon>Glomerales</taxon>
        <taxon>Glomeraceae</taxon>
        <taxon>Glomus</taxon>
    </lineage>
</organism>
<dbReference type="OrthoDB" id="2415320at2759"/>
<dbReference type="EMBL" id="QKYT01000232">
    <property type="protein sequence ID" value="RIA89117.1"/>
    <property type="molecule type" value="Genomic_DNA"/>
</dbReference>
<gene>
    <name evidence="1" type="ORF">C1645_825302</name>
</gene>
<comment type="caution">
    <text evidence="1">The sequence shown here is derived from an EMBL/GenBank/DDBJ whole genome shotgun (WGS) entry which is preliminary data.</text>
</comment>
<proteinExistence type="predicted"/>
<sequence>MRMCDEALLGHDGYRNLAAIVPTLFRNGAFCSLSILLKVLIPVWKAGENPVIILDDTFFIKLGGDSRNVERKQNHVMVTFCLLNEGDDVLKPDHQFSLCFYVNKEKYEALANVGKLFALQLTDLKENRITDDDSEPKYSKF</sequence>
<protein>
    <submittedName>
        <fullName evidence="1">Uncharacterized protein</fullName>
    </submittedName>
</protein>
<evidence type="ECO:0000313" key="2">
    <source>
        <dbReference type="Proteomes" id="UP000265703"/>
    </source>
</evidence>
<name>A0A397SZ73_9GLOM</name>
<keyword evidence="2" id="KW-1185">Reference proteome</keyword>
<evidence type="ECO:0000313" key="1">
    <source>
        <dbReference type="EMBL" id="RIA89117.1"/>
    </source>
</evidence>
<dbReference type="AlphaFoldDB" id="A0A397SZ73"/>
<dbReference type="Proteomes" id="UP000265703">
    <property type="component" value="Unassembled WGS sequence"/>
</dbReference>
<reference evidence="1 2" key="1">
    <citation type="submission" date="2018-06" db="EMBL/GenBank/DDBJ databases">
        <title>Comparative genomics reveals the genomic features of Rhizophagus irregularis, R. cerebriforme, R. diaphanum and Gigaspora rosea, and their symbiotic lifestyle signature.</title>
        <authorList>
            <person name="Morin E."/>
            <person name="San Clemente H."/>
            <person name="Chen E.C.H."/>
            <person name="De La Providencia I."/>
            <person name="Hainaut M."/>
            <person name="Kuo A."/>
            <person name="Kohler A."/>
            <person name="Murat C."/>
            <person name="Tang N."/>
            <person name="Roy S."/>
            <person name="Loubradou J."/>
            <person name="Henrissat B."/>
            <person name="Grigoriev I.V."/>
            <person name="Corradi N."/>
            <person name="Roux C."/>
            <person name="Martin F.M."/>
        </authorList>
    </citation>
    <scope>NUCLEOTIDE SEQUENCE [LARGE SCALE GENOMIC DNA]</scope>
    <source>
        <strain evidence="1 2">DAOM 227022</strain>
    </source>
</reference>